<proteinExistence type="predicted"/>
<dbReference type="Proteomes" id="UP000316921">
    <property type="component" value="Chromosome"/>
</dbReference>
<sequence precursor="true">MPALAERPGRGGARALLASVTLGASLGLWGCVTPVWLVPVDTVYADEELVEVESLTNENKTFARHTAHIYAVDDQVLPEFADAVVIEPGERELRVSVRPWPRTGAGLQRLSARFEPGERYCLKVRASDHGNSTVVDVVRREGGERVATSELHLSELESDLPAAAALPDARVVGYGEMRATGVLRRWVTAEDGRGVRLRLQTTALEGARAQDRIGPAWLLAGELACYGFEFDIDDPRTRVRESGVWSAETTVVDGKRSFEVWIASNGRDVVVAEVPSGPTAPLLLAELTGPQIERLARAGAAR</sequence>
<dbReference type="RefSeq" id="WP_145064587.1">
    <property type="nucleotide sequence ID" value="NZ_CP036287.1"/>
</dbReference>
<protein>
    <submittedName>
        <fullName evidence="1">Uncharacterized protein</fullName>
    </submittedName>
</protein>
<keyword evidence="2" id="KW-1185">Reference proteome</keyword>
<dbReference type="EMBL" id="CP036287">
    <property type="protein sequence ID" value="QDU66778.1"/>
    <property type="molecule type" value="Genomic_DNA"/>
</dbReference>
<dbReference type="AlphaFoldDB" id="A0A518BIH6"/>
<name>A0A518BIH6_9BACT</name>
<gene>
    <name evidence="1" type="ORF">Pla133_18540</name>
</gene>
<evidence type="ECO:0000313" key="2">
    <source>
        <dbReference type="Proteomes" id="UP000316921"/>
    </source>
</evidence>
<evidence type="ECO:0000313" key="1">
    <source>
        <dbReference type="EMBL" id="QDU66778.1"/>
    </source>
</evidence>
<dbReference type="KEGG" id="pbap:Pla133_18540"/>
<organism evidence="1 2">
    <name type="scientific">Engelhardtia mirabilis</name>
    <dbReference type="NCBI Taxonomy" id="2528011"/>
    <lineage>
        <taxon>Bacteria</taxon>
        <taxon>Pseudomonadati</taxon>
        <taxon>Planctomycetota</taxon>
        <taxon>Planctomycetia</taxon>
        <taxon>Planctomycetia incertae sedis</taxon>
        <taxon>Engelhardtia</taxon>
    </lineage>
</organism>
<reference evidence="1 2" key="1">
    <citation type="submission" date="2019-02" db="EMBL/GenBank/DDBJ databases">
        <title>Deep-cultivation of Planctomycetes and their phenomic and genomic characterization uncovers novel biology.</title>
        <authorList>
            <person name="Wiegand S."/>
            <person name="Jogler M."/>
            <person name="Boedeker C."/>
            <person name="Pinto D."/>
            <person name="Vollmers J."/>
            <person name="Rivas-Marin E."/>
            <person name="Kohn T."/>
            <person name="Peeters S.H."/>
            <person name="Heuer A."/>
            <person name="Rast P."/>
            <person name="Oberbeckmann S."/>
            <person name="Bunk B."/>
            <person name="Jeske O."/>
            <person name="Meyerdierks A."/>
            <person name="Storesund J.E."/>
            <person name="Kallscheuer N."/>
            <person name="Luecker S."/>
            <person name="Lage O.M."/>
            <person name="Pohl T."/>
            <person name="Merkel B.J."/>
            <person name="Hornburger P."/>
            <person name="Mueller R.-W."/>
            <person name="Bruemmer F."/>
            <person name="Labrenz M."/>
            <person name="Spormann A.M."/>
            <person name="Op den Camp H."/>
            <person name="Overmann J."/>
            <person name="Amann R."/>
            <person name="Jetten M.S.M."/>
            <person name="Mascher T."/>
            <person name="Medema M.H."/>
            <person name="Devos D.P."/>
            <person name="Kaster A.-K."/>
            <person name="Ovreas L."/>
            <person name="Rohde M."/>
            <person name="Galperin M.Y."/>
            <person name="Jogler C."/>
        </authorList>
    </citation>
    <scope>NUCLEOTIDE SEQUENCE [LARGE SCALE GENOMIC DNA]</scope>
    <source>
        <strain evidence="1 2">Pla133</strain>
    </source>
</reference>
<accession>A0A518BIH6</accession>